<evidence type="ECO:0000259" key="1">
    <source>
        <dbReference type="PROSITE" id="PS50943"/>
    </source>
</evidence>
<dbReference type="Proteomes" id="UP000199309">
    <property type="component" value="Unassembled WGS sequence"/>
</dbReference>
<dbReference type="Gene3D" id="1.10.260.40">
    <property type="entry name" value="lambda repressor-like DNA-binding domains"/>
    <property type="match status" value="1"/>
</dbReference>
<proteinExistence type="predicted"/>
<name>A0A1H0A451_9FIRM</name>
<organism evidence="2 3">
    <name type="scientific">Megasphaera paucivorans</name>
    <dbReference type="NCBI Taxonomy" id="349095"/>
    <lineage>
        <taxon>Bacteria</taxon>
        <taxon>Bacillati</taxon>
        <taxon>Bacillota</taxon>
        <taxon>Negativicutes</taxon>
        <taxon>Veillonellales</taxon>
        <taxon>Veillonellaceae</taxon>
        <taxon>Megasphaera</taxon>
    </lineage>
</organism>
<dbReference type="InterPro" id="IPR001387">
    <property type="entry name" value="Cro/C1-type_HTH"/>
</dbReference>
<gene>
    <name evidence="2" type="ORF">SAMN05660299_02457</name>
</gene>
<dbReference type="Pfam" id="PF01381">
    <property type="entry name" value="HTH_3"/>
    <property type="match status" value="1"/>
</dbReference>
<sequence>MKNSAIGHSWEDARKELFTPEENAASDLRVALIGELIQARQQKGISQKELERLSGVKQPIIARMEKGSTSPNLNTVLKVLAPLGKTLYVGNIK</sequence>
<dbReference type="InterPro" id="IPR010982">
    <property type="entry name" value="Lambda_DNA-bd_dom_sf"/>
</dbReference>
<dbReference type="AlphaFoldDB" id="A0A1H0A451"/>
<dbReference type="RefSeq" id="WP_091652391.1">
    <property type="nucleotide sequence ID" value="NZ_FNHQ01000035.1"/>
</dbReference>
<keyword evidence="3" id="KW-1185">Reference proteome</keyword>
<dbReference type="SMART" id="SM00530">
    <property type="entry name" value="HTH_XRE"/>
    <property type="match status" value="1"/>
</dbReference>
<accession>A0A1H0A451</accession>
<protein>
    <submittedName>
        <fullName evidence="2">Helix-turn-helix</fullName>
    </submittedName>
</protein>
<evidence type="ECO:0000313" key="2">
    <source>
        <dbReference type="EMBL" id="SDN28439.1"/>
    </source>
</evidence>
<dbReference type="OrthoDB" id="2224162at2"/>
<dbReference type="PROSITE" id="PS50943">
    <property type="entry name" value="HTH_CROC1"/>
    <property type="match status" value="1"/>
</dbReference>
<feature type="domain" description="HTH cro/C1-type" evidence="1">
    <location>
        <begin position="36"/>
        <end position="89"/>
    </location>
</feature>
<evidence type="ECO:0000313" key="3">
    <source>
        <dbReference type="Proteomes" id="UP000199309"/>
    </source>
</evidence>
<dbReference type="STRING" id="349095.SAMN05660299_02457"/>
<dbReference type="SUPFAM" id="SSF47413">
    <property type="entry name" value="lambda repressor-like DNA-binding domains"/>
    <property type="match status" value="1"/>
</dbReference>
<dbReference type="EMBL" id="FNHQ01000035">
    <property type="protein sequence ID" value="SDN28439.1"/>
    <property type="molecule type" value="Genomic_DNA"/>
</dbReference>
<dbReference type="GO" id="GO:0003677">
    <property type="term" value="F:DNA binding"/>
    <property type="evidence" value="ECO:0007669"/>
    <property type="project" value="InterPro"/>
</dbReference>
<dbReference type="CDD" id="cd00093">
    <property type="entry name" value="HTH_XRE"/>
    <property type="match status" value="1"/>
</dbReference>
<reference evidence="2 3" key="1">
    <citation type="submission" date="2016-10" db="EMBL/GenBank/DDBJ databases">
        <authorList>
            <person name="de Groot N.N."/>
        </authorList>
    </citation>
    <scope>NUCLEOTIDE SEQUENCE [LARGE SCALE GENOMIC DNA]</scope>
    <source>
        <strain evidence="2 3">DSM 16981</strain>
    </source>
</reference>